<dbReference type="Proteomes" id="UP000316770">
    <property type="component" value="Chromosome"/>
</dbReference>
<keyword evidence="2" id="KW-1185">Reference proteome</keyword>
<protein>
    <submittedName>
        <fullName evidence="1">Uncharacterized protein</fullName>
    </submittedName>
</protein>
<reference evidence="1 2" key="1">
    <citation type="submission" date="2019-02" db="EMBL/GenBank/DDBJ databases">
        <title>Deep-cultivation of Planctomycetes and their phenomic and genomic characterization uncovers novel biology.</title>
        <authorList>
            <person name="Wiegand S."/>
            <person name="Jogler M."/>
            <person name="Boedeker C."/>
            <person name="Pinto D."/>
            <person name="Vollmers J."/>
            <person name="Rivas-Marin E."/>
            <person name="Kohn T."/>
            <person name="Peeters S.H."/>
            <person name="Heuer A."/>
            <person name="Rast P."/>
            <person name="Oberbeckmann S."/>
            <person name="Bunk B."/>
            <person name="Jeske O."/>
            <person name="Meyerdierks A."/>
            <person name="Storesund J.E."/>
            <person name="Kallscheuer N."/>
            <person name="Luecker S."/>
            <person name="Lage O.M."/>
            <person name="Pohl T."/>
            <person name="Merkel B.J."/>
            <person name="Hornburger P."/>
            <person name="Mueller R.-W."/>
            <person name="Bruemmer F."/>
            <person name="Labrenz M."/>
            <person name="Spormann A.M."/>
            <person name="Op den Camp H."/>
            <person name="Overmann J."/>
            <person name="Amann R."/>
            <person name="Jetten M.S.M."/>
            <person name="Mascher T."/>
            <person name="Medema M.H."/>
            <person name="Devos D.P."/>
            <person name="Kaster A.-K."/>
            <person name="Ovreas L."/>
            <person name="Rohde M."/>
            <person name="Galperin M.Y."/>
            <person name="Jogler C."/>
        </authorList>
    </citation>
    <scope>NUCLEOTIDE SEQUENCE [LARGE SCALE GENOMIC DNA]</scope>
    <source>
        <strain evidence="1 2">Mal33</strain>
    </source>
</reference>
<gene>
    <name evidence="1" type="ORF">Mal33_17460</name>
</gene>
<proteinExistence type="predicted"/>
<organism evidence="1 2">
    <name type="scientific">Rosistilla oblonga</name>
    <dbReference type="NCBI Taxonomy" id="2527990"/>
    <lineage>
        <taxon>Bacteria</taxon>
        <taxon>Pseudomonadati</taxon>
        <taxon>Planctomycetota</taxon>
        <taxon>Planctomycetia</taxon>
        <taxon>Pirellulales</taxon>
        <taxon>Pirellulaceae</taxon>
        <taxon>Rosistilla</taxon>
    </lineage>
</organism>
<evidence type="ECO:0000313" key="1">
    <source>
        <dbReference type="EMBL" id="QDV55767.1"/>
    </source>
</evidence>
<name>A0A518IRP3_9BACT</name>
<accession>A0A518IRP3</accession>
<sequence>MATFAGGNLKSLNQGNPLKVFALNGLRLPSDQCDCKSPTTFR</sequence>
<dbReference type="EMBL" id="CP036318">
    <property type="protein sequence ID" value="QDV55767.1"/>
    <property type="molecule type" value="Genomic_DNA"/>
</dbReference>
<dbReference type="AlphaFoldDB" id="A0A518IRP3"/>
<evidence type="ECO:0000313" key="2">
    <source>
        <dbReference type="Proteomes" id="UP000316770"/>
    </source>
</evidence>